<keyword evidence="3" id="KW-1185">Reference proteome</keyword>
<reference evidence="2 3" key="1">
    <citation type="submission" date="2020-08" db="EMBL/GenBank/DDBJ databases">
        <authorList>
            <person name="Newling K."/>
            <person name="Davey J."/>
            <person name="Forrester S."/>
        </authorList>
    </citation>
    <scope>NUCLEOTIDE SEQUENCE [LARGE SCALE GENOMIC DNA]</scope>
    <source>
        <strain evidence="3">Crithidia deanei Carvalho (ATCC PRA-265)</strain>
    </source>
</reference>
<sequence>MYLVSRIEQAQSGRGVRDSSEEVPLSLTIEPRWLEAVTQYCNRRVSLDDVAKVCAAFPELIEVKWVVRDRTDLLYKEVAEAEHSNRSPKSSPKRGKKKTARHWPSGQDR</sequence>
<evidence type="ECO:0000256" key="1">
    <source>
        <dbReference type="SAM" id="MobiDB-lite"/>
    </source>
</evidence>
<organism evidence="2 3">
    <name type="scientific">Angomonas deanei</name>
    <dbReference type="NCBI Taxonomy" id="59799"/>
    <lineage>
        <taxon>Eukaryota</taxon>
        <taxon>Discoba</taxon>
        <taxon>Euglenozoa</taxon>
        <taxon>Kinetoplastea</taxon>
        <taxon>Metakinetoplastina</taxon>
        <taxon>Trypanosomatida</taxon>
        <taxon>Trypanosomatidae</taxon>
        <taxon>Strigomonadinae</taxon>
        <taxon>Angomonas</taxon>
    </lineage>
</organism>
<dbReference type="EMBL" id="LR877145">
    <property type="protein sequence ID" value="CAD2213192.1"/>
    <property type="molecule type" value="Genomic_DNA"/>
</dbReference>
<evidence type="ECO:0000313" key="3">
    <source>
        <dbReference type="Proteomes" id="UP000515908"/>
    </source>
</evidence>
<dbReference type="VEuPathDB" id="TriTrypDB:ADEAN_000062800"/>
<dbReference type="AlphaFoldDB" id="A0A7G2C5I5"/>
<name>A0A7G2C5I5_9TRYP</name>
<dbReference type="OrthoDB" id="252101at2759"/>
<protein>
    <submittedName>
        <fullName evidence="2">Uncharacterized protein</fullName>
    </submittedName>
</protein>
<accession>A0A7G2C5I5</accession>
<feature type="compositionally biased region" description="Basic residues" evidence="1">
    <location>
        <begin position="91"/>
        <end position="101"/>
    </location>
</feature>
<proteinExistence type="predicted"/>
<feature type="region of interest" description="Disordered" evidence="1">
    <location>
        <begin position="80"/>
        <end position="109"/>
    </location>
</feature>
<gene>
    <name evidence="2" type="ORF">ADEAN_000062800</name>
</gene>
<evidence type="ECO:0000313" key="2">
    <source>
        <dbReference type="EMBL" id="CAD2213192.1"/>
    </source>
</evidence>
<dbReference type="Proteomes" id="UP000515908">
    <property type="component" value="Chromosome 01"/>
</dbReference>